<reference evidence="3" key="2">
    <citation type="submission" date="2023-06" db="EMBL/GenBank/DDBJ databases">
        <authorList>
            <consortium name="Lawrence Berkeley National Laboratory"/>
            <person name="Mondo S.J."/>
            <person name="Hensen N."/>
            <person name="Bonometti L."/>
            <person name="Westerberg I."/>
            <person name="Brannstrom I.O."/>
            <person name="Guillou S."/>
            <person name="Cros-Aarteil S."/>
            <person name="Calhoun S."/>
            <person name="Haridas S."/>
            <person name="Kuo A."/>
            <person name="Pangilinan J."/>
            <person name="Riley R."/>
            <person name="Labutti K."/>
            <person name="Andreopoulos B."/>
            <person name="Lipzen A."/>
            <person name="Chen C."/>
            <person name="Yanf M."/>
            <person name="Daum C."/>
            <person name="Ng V."/>
            <person name="Clum A."/>
            <person name="Steindorff A."/>
            <person name="Ohm R."/>
            <person name="Martin F."/>
            <person name="Silar P."/>
            <person name="Natvig D."/>
            <person name="Lalanne C."/>
            <person name="Gautier V."/>
            <person name="Ament-Velasquez S.L."/>
            <person name="Kruys A."/>
            <person name="Hutchinson M.I."/>
            <person name="Powell A.J."/>
            <person name="Barry K."/>
            <person name="Miller A.N."/>
            <person name="Grigoriev I.V."/>
            <person name="Debuchy R."/>
            <person name="Gladieux P."/>
            <person name="Thoren M.H."/>
            <person name="Johannesson H."/>
        </authorList>
    </citation>
    <scope>NUCLEOTIDE SEQUENCE</scope>
    <source>
        <strain evidence="3">CBS 333.67</strain>
    </source>
</reference>
<feature type="signal peptide" evidence="2">
    <location>
        <begin position="1"/>
        <end position="18"/>
    </location>
</feature>
<feature type="non-terminal residue" evidence="3">
    <location>
        <position position="354"/>
    </location>
</feature>
<reference evidence="3" key="1">
    <citation type="journal article" date="2023" name="Mol. Phylogenet. Evol.">
        <title>Genome-scale phylogeny and comparative genomics of the fungal order Sordariales.</title>
        <authorList>
            <person name="Hensen N."/>
            <person name="Bonometti L."/>
            <person name="Westerberg I."/>
            <person name="Brannstrom I.O."/>
            <person name="Guillou S."/>
            <person name="Cros-Aarteil S."/>
            <person name="Calhoun S."/>
            <person name="Haridas S."/>
            <person name="Kuo A."/>
            <person name="Mondo S."/>
            <person name="Pangilinan J."/>
            <person name="Riley R."/>
            <person name="LaButti K."/>
            <person name="Andreopoulos B."/>
            <person name="Lipzen A."/>
            <person name="Chen C."/>
            <person name="Yan M."/>
            <person name="Daum C."/>
            <person name="Ng V."/>
            <person name="Clum A."/>
            <person name="Steindorff A."/>
            <person name="Ohm R.A."/>
            <person name="Martin F."/>
            <person name="Silar P."/>
            <person name="Natvig D.O."/>
            <person name="Lalanne C."/>
            <person name="Gautier V."/>
            <person name="Ament-Velasquez S.L."/>
            <person name="Kruys A."/>
            <person name="Hutchinson M.I."/>
            <person name="Powell A.J."/>
            <person name="Barry K."/>
            <person name="Miller A.N."/>
            <person name="Grigoriev I.V."/>
            <person name="Debuchy R."/>
            <person name="Gladieux P."/>
            <person name="Hiltunen Thoren M."/>
            <person name="Johannesson H."/>
        </authorList>
    </citation>
    <scope>NUCLEOTIDE SEQUENCE</scope>
    <source>
        <strain evidence="3">CBS 333.67</strain>
    </source>
</reference>
<name>A0AAJ0M2P2_9PEZI</name>
<evidence type="ECO:0000313" key="4">
    <source>
        <dbReference type="Proteomes" id="UP001273166"/>
    </source>
</evidence>
<accession>A0AAJ0M2P2</accession>
<dbReference type="RefSeq" id="XP_062722309.1">
    <property type="nucleotide sequence ID" value="XM_062864172.1"/>
</dbReference>
<keyword evidence="4" id="KW-1185">Reference proteome</keyword>
<evidence type="ECO:0000256" key="1">
    <source>
        <dbReference type="SAM" id="Coils"/>
    </source>
</evidence>
<feature type="coiled-coil region" evidence="1">
    <location>
        <begin position="225"/>
        <end position="252"/>
    </location>
</feature>
<organism evidence="3 4">
    <name type="scientific">Chaetomium strumarium</name>
    <dbReference type="NCBI Taxonomy" id="1170767"/>
    <lineage>
        <taxon>Eukaryota</taxon>
        <taxon>Fungi</taxon>
        <taxon>Dikarya</taxon>
        <taxon>Ascomycota</taxon>
        <taxon>Pezizomycotina</taxon>
        <taxon>Sordariomycetes</taxon>
        <taxon>Sordariomycetidae</taxon>
        <taxon>Sordariales</taxon>
        <taxon>Chaetomiaceae</taxon>
        <taxon>Chaetomium</taxon>
    </lineage>
</organism>
<evidence type="ECO:0000313" key="3">
    <source>
        <dbReference type="EMBL" id="KAK3306529.1"/>
    </source>
</evidence>
<proteinExistence type="predicted"/>
<dbReference type="EMBL" id="JAUDZG010000003">
    <property type="protein sequence ID" value="KAK3306529.1"/>
    <property type="molecule type" value="Genomic_DNA"/>
</dbReference>
<protein>
    <submittedName>
        <fullName evidence="3">Uncharacterized protein</fullName>
    </submittedName>
</protein>
<comment type="caution">
    <text evidence="3">The sequence shown here is derived from an EMBL/GenBank/DDBJ whole genome shotgun (WGS) entry which is preliminary data.</text>
</comment>
<gene>
    <name evidence="3" type="ORF">B0T15DRAFT_365547</name>
</gene>
<feature type="chain" id="PRO_5042479215" evidence="2">
    <location>
        <begin position="19"/>
        <end position="354"/>
    </location>
</feature>
<evidence type="ECO:0000256" key="2">
    <source>
        <dbReference type="SAM" id="SignalP"/>
    </source>
</evidence>
<keyword evidence="2" id="KW-0732">Signal</keyword>
<sequence>MVGPALALSLLGLGAVQALPAGNKPVEERQFSIGDGTGVFIPGQGDLPVCLTDGTPLNEQPPCLLPPITGGLEPSDKKRAANKKRQFVIGDPSGGFTPGQGELPTCAVDIPLNEQPPCLLPPITGGLEPPTLPPKHRRSFTLPPDAASNPKKVIIQLEQDLIRLQNKRDKTKEDLEDIEAIKAALRYLAGITDISAPPGTGSSFTPGKRSFVLPPDAASNPKKVIAKLELDLERLQNKKSKSQEDLDDIKAIKAALLYLAGITNISAPPGTGSTFTPGKRAAEFDPNTVGAYASECPNLEGAELALEALMHKDKPTLEERIIMQQLAAFLKGCGITIVKSPDGTWTIIKPSDKR</sequence>
<keyword evidence="1" id="KW-0175">Coiled coil</keyword>
<dbReference type="AlphaFoldDB" id="A0AAJ0M2P2"/>
<feature type="coiled-coil region" evidence="1">
    <location>
        <begin position="154"/>
        <end position="181"/>
    </location>
</feature>
<dbReference type="Proteomes" id="UP001273166">
    <property type="component" value="Unassembled WGS sequence"/>
</dbReference>
<dbReference type="GeneID" id="87883001"/>